<dbReference type="Proteomes" id="UP000005561">
    <property type="component" value="Unassembled WGS sequence"/>
</dbReference>
<keyword evidence="2" id="KW-1185">Reference proteome</keyword>
<dbReference type="AlphaFoldDB" id="C6LB41"/>
<dbReference type="eggNOG" id="ENOG5030NZW">
    <property type="taxonomic scope" value="Bacteria"/>
</dbReference>
<organism evidence="1 2">
    <name type="scientific">Marvinbryantia formatexigens DSM 14469</name>
    <dbReference type="NCBI Taxonomy" id="478749"/>
    <lineage>
        <taxon>Bacteria</taxon>
        <taxon>Bacillati</taxon>
        <taxon>Bacillota</taxon>
        <taxon>Clostridia</taxon>
        <taxon>Lachnospirales</taxon>
        <taxon>Lachnospiraceae</taxon>
        <taxon>Marvinbryantia</taxon>
    </lineage>
</organism>
<protein>
    <recommendedName>
        <fullName evidence="3">Peptidase C39-like domain-containing protein</fullName>
    </recommendedName>
</protein>
<accession>C6LB41</accession>
<evidence type="ECO:0000313" key="1">
    <source>
        <dbReference type="EMBL" id="EET62172.1"/>
    </source>
</evidence>
<reference evidence="1" key="1">
    <citation type="submission" date="2009-07" db="EMBL/GenBank/DDBJ databases">
        <authorList>
            <person name="Weinstock G."/>
            <person name="Sodergren E."/>
            <person name="Clifton S."/>
            <person name="Fulton L."/>
            <person name="Fulton B."/>
            <person name="Courtney L."/>
            <person name="Fronick C."/>
            <person name="Harrison M."/>
            <person name="Strong C."/>
            <person name="Farmer C."/>
            <person name="Delahaunty K."/>
            <person name="Markovic C."/>
            <person name="Hall O."/>
            <person name="Minx P."/>
            <person name="Tomlinson C."/>
            <person name="Mitreva M."/>
            <person name="Nelson J."/>
            <person name="Hou S."/>
            <person name="Wollam A."/>
            <person name="Pepin K.H."/>
            <person name="Johnson M."/>
            <person name="Bhonagiri V."/>
            <person name="Nash W.E."/>
            <person name="Warren W."/>
            <person name="Chinwalla A."/>
            <person name="Mardis E.R."/>
            <person name="Wilson R.K."/>
        </authorList>
    </citation>
    <scope>NUCLEOTIDE SEQUENCE [LARGE SCALE GENOMIC DNA]</scope>
    <source>
        <strain evidence="1">DSM 14469</strain>
    </source>
</reference>
<gene>
    <name evidence="1" type="ORF">BRYFOR_05836</name>
</gene>
<name>C6LB41_9FIRM</name>
<evidence type="ECO:0000313" key="2">
    <source>
        <dbReference type="Proteomes" id="UP000005561"/>
    </source>
</evidence>
<evidence type="ECO:0008006" key="3">
    <source>
        <dbReference type="Google" id="ProtNLM"/>
    </source>
</evidence>
<comment type="caution">
    <text evidence="1">The sequence shown here is derived from an EMBL/GenBank/DDBJ whole genome shotgun (WGS) entry which is preliminary data.</text>
</comment>
<dbReference type="EMBL" id="ACCL02000003">
    <property type="protein sequence ID" value="EET62172.1"/>
    <property type="molecule type" value="Genomic_DNA"/>
</dbReference>
<proteinExistence type="predicted"/>
<sequence>MELSYFHIGNAIGGSQEWMTDPWMRLGGCAALAAVDSCIYFTLFCGEKRLCPFDVHHLTKALYRRFAGIMKPYLRPRYSGVSKLSLYEDGMNAYLKDMKNERLGMKLFPAGQPLVDAQAVLTGQIDRKYIVPFLLLNPVSREWRDYQWHWFLIAGYCWKEGRLFVKTITYGNSTWLPFDGLWDTMHDDNGGMILYYFREDCKSI</sequence>
<dbReference type="STRING" id="168384.SAMN05660368_01313"/>